<evidence type="ECO:0000313" key="2">
    <source>
        <dbReference type="Proteomes" id="UP000695000"/>
    </source>
</evidence>
<dbReference type="RefSeq" id="XP_017782273.1">
    <property type="nucleotide sequence ID" value="XM_017926784.1"/>
</dbReference>
<dbReference type="Gene3D" id="3.30.160.60">
    <property type="entry name" value="Classic Zinc Finger"/>
    <property type="match status" value="1"/>
</dbReference>
<sequence>MADEPQVVVLNWIFNLTNFLKFYNNHTFTSSQISEELLLRSTRTPVDNQFFTVKKYHPNIYFKCTLCGETSFYFEQIHKHLISKCHLVDINIACPYCCSRFSCTDELVEHILHHLKNDEGLIRLMNDKTVTLIDKYL</sequence>
<dbReference type="SMART" id="SM00355">
    <property type="entry name" value="ZnF_C2H2"/>
    <property type="match status" value="2"/>
</dbReference>
<evidence type="ECO:0000259" key="1">
    <source>
        <dbReference type="PROSITE" id="PS00028"/>
    </source>
</evidence>
<accession>A0ABM1N623</accession>
<organism evidence="2 3">
    <name type="scientific">Nicrophorus vespilloides</name>
    <name type="common">Boreal carrion beetle</name>
    <dbReference type="NCBI Taxonomy" id="110193"/>
    <lineage>
        <taxon>Eukaryota</taxon>
        <taxon>Metazoa</taxon>
        <taxon>Ecdysozoa</taxon>
        <taxon>Arthropoda</taxon>
        <taxon>Hexapoda</taxon>
        <taxon>Insecta</taxon>
        <taxon>Pterygota</taxon>
        <taxon>Neoptera</taxon>
        <taxon>Endopterygota</taxon>
        <taxon>Coleoptera</taxon>
        <taxon>Polyphaga</taxon>
        <taxon>Staphyliniformia</taxon>
        <taxon>Silphidae</taxon>
        <taxon>Nicrophorinae</taxon>
        <taxon>Nicrophorus</taxon>
    </lineage>
</organism>
<protein>
    <submittedName>
        <fullName evidence="3">Uncharacterized protein LOC108566754</fullName>
    </submittedName>
</protein>
<proteinExistence type="predicted"/>
<keyword evidence="2" id="KW-1185">Reference proteome</keyword>
<dbReference type="Proteomes" id="UP000695000">
    <property type="component" value="Unplaced"/>
</dbReference>
<feature type="domain" description="C2H2-type" evidence="1">
    <location>
        <begin position="94"/>
        <end position="114"/>
    </location>
</feature>
<gene>
    <name evidence="3" type="primary">LOC108566754</name>
</gene>
<name>A0ABM1N623_NICVS</name>
<dbReference type="PROSITE" id="PS00028">
    <property type="entry name" value="ZINC_FINGER_C2H2_1"/>
    <property type="match status" value="1"/>
</dbReference>
<evidence type="ECO:0000313" key="3">
    <source>
        <dbReference type="RefSeq" id="XP_017782273.1"/>
    </source>
</evidence>
<reference evidence="3" key="1">
    <citation type="submission" date="2025-08" db="UniProtKB">
        <authorList>
            <consortium name="RefSeq"/>
        </authorList>
    </citation>
    <scope>IDENTIFICATION</scope>
    <source>
        <tissue evidence="3">Whole Larva</tissue>
    </source>
</reference>
<dbReference type="GeneID" id="108566754"/>
<dbReference type="InterPro" id="IPR013087">
    <property type="entry name" value="Znf_C2H2_type"/>
</dbReference>